<evidence type="ECO:0000313" key="1">
    <source>
        <dbReference type="EMBL" id="KAG5584836.1"/>
    </source>
</evidence>
<evidence type="ECO:0000313" key="2">
    <source>
        <dbReference type="Proteomes" id="UP000824120"/>
    </source>
</evidence>
<dbReference type="AlphaFoldDB" id="A0A9J5XC93"/>
<dbReference type="Proteomes" id="UP000824120">
    <property type="component" value="Chromosome 9"/>
</dbReference>
<keyword evidence="2" id="KW-1185">Reference proteome</keyword>
<sequence length="97" mass="11065">MGESLHCVFLCEWHLNTLVELELAFEASIVILRIFDNGELPNGLNLAQSSSVPSPKEKIKSVRKGSSWRITEQLREAVLCRPMNQNAKMLKEKAERR</sequence>
<comment type="caution">
    <text evidence="1">The sequence shown here is derived from an EMBL/GenBank/DDBJ whole genome shotgun (WGS) entry which is preliminary data.</text>
</comment>
<dbReference type="EMBL" id="JACXVP010000009">
    <property type="protein sequence ID" value="KAG5584836.1"/>
    <property type="molecule type" value="Genomic_DNA"/>
</dbReference>
<name>A0A9J5XC93_SOLCO</name>
<reference evidence="1 2" key="1">
    <citation type="submission" date="2020-09" db="EMBL/GenBank/DDBJ databases">
        <title>De no assembly of potato wild relative species, Solanum commersonii.</title>
        <authorList>
            <person name="Cho K."/>
        </authorList>
    </citation>
    <scope>NUCLEOTIDE SEQUENCE [LARGE SCALE GENOMIC DNA]</scope>
    <source>
        <strain evidence="1">LZ3.2</strain>
        <tissue evidence="1">Leaf</tissue>
    </source>
</reference>
<protein>
    <submittedName>
        <fullName evidence="1">Uncharacterized protein</fullName>
    </submittedName>
</protein>
<organism evidence="1 2">
    <name type="scientific">Solanum commersonii</name>
    <name type="common">Commerson's wild potato</name>
    <name type="synonym">Commerson's nightshade</name>
    <dbReference type="NCBI Taxonomy" id="4109"/>
    <lineage>
        <taxon>Eukaryota</taxon>
        <taxon>Viridiplantae</taxon>
        <taxon>Streptophyta</taxon>
        <taxon>Embryophyta</taxon>
        <taxon>Tracheophyta</taxon>
        <taxon>Spermatophyta</taxon>
        <taxon>Magnoliopsida</taxon>
        <taxon>eudicotyledons</taxon>
        <taxon>Gunneridae</taxon>
        <taxon>Pentapetalae</taxon>
        <taxon>asterids</taxon>
        <taxon>lamiids</taxon>
        <taxon>Solanales</taxon>
        <taxon>Solanaceae</taxon>
        <taxon>Solanoideae</taxon>
        <taxon>Solaneae</taxon>
        <taxon>Solanum</taxon>
    </lineage>
</organism>
<proteinExistence type="predicted"/>
<accession>A0A9J5XC93</accession>
<gene>
    <name evidence="1" type="ORF">H5410_045270</name>
</gene>